<organism evidence="4 5">
    <name type="scientific">Mycena sanguinolenta</name>
    <dbReference type="NCBI Taxonomy" id="230812"/>
    <lineage>
        <taxon>Eukaryota</taxon>
        <taxon>Fungi</taxon>
        <taxon>Dikarya</taxon>
        <taxon>Basidiomycota</taxon>
        <taxon>Agaricomycotina</taxon>
        <taxon>Agaricomycetes</taxon>
        <taxon>Agaricomycetidae</taxon>
        <taxon>Agaricales</taxon>
        <taxon>Marasmiineae</taxon>
        <taxon>Mycenaceae</taxon>
        <taxon>Mycena</taxon>
    </lineage>
</organism>
<accession>A0A8H7CG59</accession>
<comment type="similarity">
    <text evidence="2">Belongs to the major facilitator superfamily. Monocarboxylate porter (TC 2.A.1.13) family.</text>
</comment>
<evidence type="ECO:0000256" key="3">
    <source>
        <dbReference type="SAM" id="Phobius"/>
    </source>
</evidence>
<dbReference type="InterPro" id="IPR036259">
    <property type="entry name" value="MFS_trans_sf"/>
</dbReference>
<feature type="transmembrane region" description="Helical" evidence="3">
    <location>
        <begin position="240"/>
        <end position="264"/>
    </location>
</feature>
<dbReference type="OrthoDB" id="6499973at2759"/>
<protein>
    <submittedName>
        <fullName evidence="4">Riboflavin transporter MCH5</fullName>
    </submittedName>
</protein>
<feature type="transmembrane region" description="Helical" evidence="3">
    <location>
        <begin position="370"/>
        <end position="392"/>
    </location>
</feature>
<feature type="transmembrane region" description="Helical" evidence="3">
    <location>
        <begin position="404"/>
        <end position="426"/>
    </location>
</feature>
<gene>
    <name evidence="4" type="ORF">MSAN_02348700</name>
</gene>
<evidence type="ECO:0000313" key="4">
    <source>
        <dbReference type="EMBL" id="KAF7335156.1"/>
    </source>
</evidence>
<dbReference type="Proteomes" id="UP000623467">
    <property type="component" value="Unassembled WGS sequence"/>
</dbReference>
<dbReference type="PANTHER" id="PTHR11360:SF234">
    <property type="entry name" value="MFS-TYPE TRANSPORTER DBAD-RELATED"/>
    <property type="match status" value="1"/>
</dbReference>
<dbReference type="SUPFAM" id="SSF89550">
    <property type="entry name" value="PHP domain-like"/>
    <property type="match status" value="1"/>
</dbReference>
<evidence type="ECO:0000256" key="2">
    <source>
        <dbReference type="ARBA" id="ARBA00006727"/>
    </source>
</evidence>
<evidence type="ECO:0000313" key="5">
    <source>
        <dbReference type="Proteomes" id="UP000623467"/>
    </source>
</evidence>
<keyword evidence="3" id="KW-0472">Membrane</keyword>
<feature type="transmembrane region" description="Helical" evidence="3">
    <location>
        <begin position="334"/>
        <end position="358"/>
    </location>
</feature>
<feature type="transmembrane region" description="Helical" evidence="3">
    <location>
        <begin position="133"/>
        <end position="156"/>
    </location>
</feature>
<evidence type="ECO:0000256" key="1">
    <source>
        <dbReference type="ARBA" id="ARBA00004141"/>
    </source>
</evidence>
<dbReference type="EMBL" id="JACAZH010000042">
    <property type="protein sequence ID" value="KAF7335156.1"/>
    <property type="molecule type" value="Genomic_DNA"/>
</dbReference>
<comment type="caution">
    <text evidence="4">The sequence shown here is derived from an EMBL/GenBank/DDBJ whole genome shotgun (WGS) entry which is preliminary data.</text>
</comment>
<keyword evidence="3" id="KW-1133">Transmembrane helix</keyword>
<proteinExistence type="inferred from homology"/>
<dbReference type="Gene3D" id="1.20.1250.20">
    <property type="entry name" value="MFS general substrate transporter like domains"/>
    <property type="match status" value="2"/>
</dbReference>
<feature type="transmembrane region" description="Helical" evidence="3">
    <location>
        <begin position="37"/>
        <end position="60"/>
    </location>
</feature>
<dbReference type="PANTHER" id="PTHR11360">
    <property type="entry name" value="MONOCARBOXYLATE TRANSPORTER"/>
    <property type="match status" value="1"/>
</dbReference>
<reference evidence="4" key="1">
    <citation type="submission" date="2020-05" db="EMBL/GenBank/DDBJ databases">
        <title>Mycena genomes resolve the evolution of fungal bioluminescence.</title>
        <authorList>
            <person name="Tsai I.J."/>
        </authorList>
    </citation>
    <scope>NUCLEOTIDE SEQUENCE</scope>
    <source>
        <strain evidence="4">160909Yilan</strain>
    </source>
</reference>
<dbReference type="SUPFAM" id="SSF103473">
    <property type="entry name" value="MFS general substrate transporter"/>
    <property type="match status" value="1"/>
</dbReference>
<dbReference type="AlphaFoldDB" id="A0A8H7CG59"/>
<dbReference type="GO" id="GO:0016020">
    <property type="term" value="C:membrane"/>
    <property type="evidence" value="ECO:0007669"/>
    <property type="project" value="UniProtKB-SubCell"/>
</dbReference>
<feature type="transmembrane region" description="Helical" evidence="3">
    <location>
        <begin position="106"/>
        <end position="127"/>
    </location>
</feature>
<dbReference type="InterPro" id="IPR050327">
    <property type="entry name" value="Proton-linked_MCT"/>
</dbReference>
<keyword evidence="5" id="KW-1185">Reference proteome</keyword>
<dbReference type="Pfam" id="PF07690">
    <property type="entry name" value="MFS_1"/>
    <property type="match status" value="1"/>
</dbReference>
<name>A0A8H7CG59_9AGAR</name>
<comment type="subcellular location">
    <subcellularLocation>
        <location evidence="1">Membrane</location>
        <topology evidence="1">Multi-pass membrane protein</topology>
    </subcellularLocation>
</comment>
<dbReference type="InterPro" id="IPR016195">
    <property type="entry name" value="Pol/histidinol_Pase-like"/>
</dbReference>
<dbReference type="InterPro" id="IPR011701">
    <property type="entry name" value="MFS"/>
</dbReference>
<feature type="transmembrane region" description="Helical" evidence="3">
    <location>
        <begin position="201"/>
        <end position="219"/>
    </location>
</feature>
<feature type="transmembrane region" description="Helical" evidence="3">
    <location>
        <begin position="310"/>
        <end position="328"/>
    </location>
</feature>
<dbReference type="GO" id="GO:0022857">
    <property type="term" value="F:transmembrane transporter activity"/>
    <property type="evidence" value="ECO:0007669"/>
    <property type="project" value="InterPro"/>
</dbReference>
<sequence length="491" mass="53420">MSEHTIVGVTGHAYVDKKYTLELSPPQSILDEGEGCAAAWLTILGTFFIQFCTLGNINAFGVYQDYYTRYSLSNKTPSDISWIGSFQLCMQYAPGVLVGRAFDAGYFHHMIALGSFIQVASIFMVSLTQWHQYYQVFLAQAVASGIGQSLLFLPSLSIIGQHFKRHRAFATGVGVSGASLGGVIWPIMLNQLSQRTSFQNAVRATGAIAGVLLIIANLVMRTKTHSTGAMALKPKLKVILADWAFMSSIGGAFIVGLGLFFPYFYLQLYAVDKGIDQNIAFYILATMNAGSVGGRILPNFVADRVGPYNMLIPCLAISSALIFSIFSLKTCAAIIVFAALYGFWSGSYVSLIPTLIVQSASHGGEHGTRMGVAFSIVSVSMLIGTPISGALLHSASGNYVWYKPIVFCGTMLAAAACIFSLSRHLFINSGRSGIRQFCKHAVGTFEEVALEAIRQGFDVYGLTEHVPRYRPAHLYPEEETLTPKDEQFLIE</sequence>
<feature type="transmembrane region" description="Helical" evidence="3">
    <location>
        <begin position="168"/>
        <end position="189"/>
    </location>
</feature>
<keyword evidence="3" id="KW-0812">Transmembrane</keyword>
<dbReference type="Gene3D" id="3.20.20.140">
    <property type="entry name" value="Metal-dependent hydrolases"/>
    <property type="match status" value="1"/>
</dbReference>